<evidence type="ECO:0000256" key="2">
    <source>
        <dbReference type="ARBA" id="ARBA00022729"/>
    </source>
</evidence>
<dbReference type="PANTHER" id="PTHR23301:SF0">
    <property type="entry name" value="CHITIN-BINDING TYPE-2 DOMAIN-CONTAINING PROTEIN-RELATED"/>
    <property type="match status" value="1"/>
</dbReference>
<accession>A0A8S0ZUL2</accession>
<keyword evidence="5" id="KW-0325">Glycoprotein</keyword>
<proteinExistence type="predicted"/>
<dbReference type="SMART" id="SM00494">
    <property type="entry name" value="ChtBD2"/>
    <property type="match status" value="2"/>
</dbReference>
<dbReference type="SUPFAM" id="SSF57625">
    <property type="entry name" value="Invertebrate chitin-binding proteins"/>
    <property type="match status" value="2"/>
</dbReference>
<protein>
    <recommendedName>
        <fullName evidence="6">Chitin-binding type-2 domain-containing protein</fullName>
    </recommendedName>
</protein>
<sequence>MIFYTRVFEDINIHKELRSTEHCCLKKIIIAALTLVVSASALLPSNADPNDYSCDPAGRVFLLLPHHTDCTKFYMCTHGREVEFSCPPTTIFAFHIQTCQWPSLTKCILRSRETDEEGSGDEVDENMIGRFLDPVEQHAVDSIASVRPMAAEGTNFNGVINCNRADEAAKHVAYKGDCQRYWRCVGGIAQAAYCSDGLFFNEATQQCDFEANSKCDPSLPEDELQSEFIVYKK</sequence>
<gene>
    <name evidence="7" type="ORF">APLA_LOCUS6483</name>
</gene>
<organism evidence="7 8">
    <name type="scientific">Arctia plantaginis</name>
    <name type="common">Wood tiger moth</name>
    <name type="synonym">Phalaena plantaginis</name>
    <dbReference type="NCBI Taxonomy" id="874455"/>
    <lineage>
        <taxon>Eukaryota</taxon>
        <taxon>Metazoa</taxon>
        <taxon>Ecdysozoa</taxon>
        <taxon>Arthropoda</taxon>
        <taxon>Hexapoda</taxon>
        <taxon>Insecta</taxon>
        <taxon>Pterygota</taxon>
        <taxon>Neoptera</taxon>
        <taxon>Endopterygota</taxon>
        <taxon>Lepidoptera</taxon>
        <taxon>Glossata</taxon>
        <taxon>Ditrysia</taxon>
        <taxon>Noctuoidea</taxon>
        <taxon>Erebidae</taxon>
        <taxon>Arctiinae</taxon>
        <taxon>Arctia</taxon>
    </lineage>
</organism>
<evidence type="ECO:0000256" key="3">
    <source>
        <dbReference type="ARBA" id="ARBA00022737"/>
    </source>
</evidence>
<evidence type="ECO:0000256" key="5">
    <source>
        <dbReference type="ARBA" id="ARBA00023180"/>
    </source>
</evidence>
<evidence type="ECO:0000313" key="7">
    <source>
        <dbReference type="EMBL" id="CAB3236327.1"/>
    </source>
</evidence>
<reference evidence="7 8" key="1">
    <citation type="submission" date="2020-04" db="EMBL/GenBank/DDBJ databases">
        <authorList>
            <person name="Wallbank WR R."/>
            <person name="Pardo Diaz C."/>
            <person name="Kozak K."/>
            <person name="Martin S."/>
            <person name="Jiggins C."/>
            <person name="Moest M."/>
            <person name="Warren A I."/>
            <person name="Byers J.R.P. K."/>
            <person name="Montejo-Kovacevich G."/>
            <person name="Yen C E."/>
        </authorList>
    </citation>
    <scope>NUCLEOTIDE SEQUENCE [LARGE SCALE GENOMIC DNA]</scope>
</reference>
<evidence type="ECO:0000259" key="6">
    <source>
        <dbReference type="PROSITE" id="PS50940"/>
    </source>
</evidence>
<feature type="domain" description="Chitin-binding type-2" evidence="6">
    <location>
        <begin position="159"/>
        <end position="217"/>
    </location>
</feature>
<keyword evidence="2" id="KW-0732">Signal</keyword>
<name>A0A8S0ZUL2_ARCPL</name>
<dbReference type="Proteomes" id="UP000494106">
    <property type="component" value="Unassembled WGS sequence"/>
</dbReference>
<evidence type="ECO:0000256" key="1">
    <source>
        <dbReference type="ARBA" id="ARBA00022669"/>
    </source>
</evidence>
<keyword evidence="8" id="KW-1185">Reference proteome</keyword>
<keyword evidence="1" id="KW-0147">Chitin-binding</keyword>
<dbReference type="EMBL" id="CADEBC010000486">
    <property type="protein sequence ID" value="CAB3236327.1"/>
    <property type="molecule type" value="Genomic_DNA"/>
</dbReference>
<comment type="caution">
    <text evidence="7">The sequence shown here is derived from an EMBL/GenBank/DDBJ whole genome shotgun (WGS) entry which is preliminary data.</text>
</comment>
<keyword evidence="3" id="KW-0677">Repeat</keyword>
<dbReference type="OrthoDB" id="6422323at2759"/>
<dbReference type="PANTHER" id="PTHR23301">
    <property type="entry name" value="CHITIN BINDING PERITROPHIN-A"/>
    <property type="match status" value="1"/>
</dbReference>
<dbReference type="AlphaFoldDB" id="A0A8S0ZUL2"/>
<dbReference type="InterPro" id="IPR036508">
    <property type="entry name" value="Chitin-bd_dom_sf"/>
</dbReference>
<dbReference type="GO" id="GO:0005576">
    <property type="term" value="C:extracellular region"/>
    <property type="evidence" value="ECO:0007669"/>
    <property type="project" value="InterPro"/>
</dbReference>
<dbReference type="Pfam" id="PF01607">
    <property type="entry name" value="CBM_14"/>
    <property type="match status" value="2"/>
</dbReference>
<evidence type="ECO:0000313" key="8">
    <source>
        <dbReference type="Proteomes" id="UP000494106"/>
    </source>
</evidence>
<dbReference type="InterPro" id="IPR051940">
    <property type="entry name" value="Chitin_bind-dev_reg"/>
</dbReference>
<evidence type="ECO:0000256" key="4">
    <source>
        <dbReference type="ARBA" id="ARBA00023157"/>
    </source>
</evidence>
<dbReference type="PROSITE" id="PS50940">
    <property type="entry name" value="CHIT_BIND_II"/>
    <property type="match status" value="2"/>
</dbReference>
<dbReference type="GO" id="GO:0008061">
    <property type="term" value="F:chitin binding"/>
    <property type="evidence" value="ECO:0007669"/>
    <property type="project" value="UniProtKB-KW"/>
</dbReference>
<dbReference type="Gene3D" id="2.170.140.10">
    <property type="entry name" value="Chitin binding domain"/>
    <property type="match status" value="2"/>
</dbReference>
<feature type="domain" description="Chitin-binding type-2" evidence="6">
    <location>
        <begin position="51"/>
        <end position="109"/>
    </location>
</feature>
<dbReference type="InterPro" id="IPR002557">
    <property type="entry name" value="Chitin-bd_dom"/>
</dbReference>
<keyword evidence="4" id="KW-1015">Disulfide bond</keyword>